<keyword evidence="1" id="KW-1133">Transmembrane helix</keyword>
<dbReference type="Gene3D" id="2.60.40.3680">
    <property type="match status" value="1"/>
</dbReference>
<comment type="caution">
    <text evidence="2">The sequence shown here is derived from an EMBL/GenBank/DDBJ whole genome shotgun (WGS) entry which is preliminary data.</text>
</comment>
<sequence>MGFCSDGDIFAESYNERIITLVYDVEFPSSSVRNVSVTYNTKGTMDKRNTVKPQYSFDYILNPAKNWSSFNNLNIKIITPQAAPYIIDSSVEFTKEEGNIYTTVFEKLPEEELSFTLYPNEKITLLDRVNGRINRSFGYFAPIIIGIIGIVMVIVIVAITRKIKRMKN</sequence>
<evidence type="ECO:0000313" key="2">
    <source>
        <dbReference type="EMBL" id="MPN37686.1"/>
    </source>
</evidence>
<dbReference type="EMBL" id="VSSQ01092467">
    <property type="protein sequence ID" value="MPN37686.1"/>
    <property type="molecule type" value="Genomic_DNA"/>
</dbReference>
<keyword evidence="1" id="KW-0472">Membrane</keyword>
<organism evidence="2">
    <name type="scientific">bioreactor metagenome</name>
    <dbReference type="NCBI Taxonomy" id="1076179"/>
    <lineage>
        <taxon>unclassified sequences</taxon>
        <taxon>metagenomes</taxon>
        <taxon>ecological metagenomes</taxon>
    </lineage>
</organism>
<feature type="transmembrane region" description="Helical" evidence="1">
    <location>
        <begin position="137"/>
        <end position="159"/>
    </location>
</feature>
<protein>
    <submittedName>
        <fullName evidence="2">Uncharacterized protein</fullName>
    </submittedName>
</protein>
<gene>
    <name evidence="2" type="ORF">SDC9_185206</name>
</gene>
<keyword evidence="1" id="KW-0812">Transmembrane</keyword>
<proteinExistence type="predicted"/>
<dbReference type="AlphaFoldDB" id="A0A645HGJ6"/>
<name>A0A645HGJ6_9ZZZZ</name>
<evidence type="ECO:0000256" key="1">
    <source>
        <dbReference type="SAM" id="Phobius"/>
    </source>
</evidence>
<accession>A0A645HGJ6</accession>
<reference evidence="2" key="1">
    <citation type="submission" date="2019-08" db="EMBL/GenBank/DDBJ databases">
        <authorList>
            <person name="Kucharzyk K."/>
            <person name="Murdoch R.W."/>
            <person name="Higgins S."/>
            <person name="Loffler F."/>
        </authorList>
    </citation>
    <scope>NUCLEOTIDE SEQUENCE</scope>
</reference>